<feature type="compositionally biased region" description="Acidic residues" evidence="12">
    <location>
        <begin position="1116"/>
        <end position="1132"/>
    </location>
</feature>
<dbReference type="RefSeq" id="XP_052946522.1">
    <property type="nucleotide sequence ID" value="XM_053093428.1"/>
</dbReference>
<feature type="compositionally biased region" description="Low complexity" evidence="12">
    <location>
        <begin position="661"/>
        <end position="672"/>
    </location>
</feature>
<dbReference type="SMART" id="SM00293">
    <property type="entry name" value="PWWP"/>
    <property type="match status" value="1"/>
</dbReference>
<feature type="compositionally biased region" description="Polar residues" evidence="12">
    <location>
        <begin position="726"/>
        <end position="742"/>
    </location>
</feature>
<dbReference type="SUPFAM" id="SSF47370">
    <property type="entry name" value="Bromodomain"/>
    <property type="match status" value="1"/>
</dbReference>
<dbReference type="GO" id="GO:0008270">
    <property type="term" value="F:zinc ion binding"/>
    <property type="evidence" value="ECO:0007669"/>
    <property type="project" value="UniProtKB-KW"/>
</dbReference>
<dbReference type="PRINTS" id="PR00503">
    <property type="entry name" value="BROMODOMAIN"/>
</dbReference>
<dbReference type="PANTHER" id="PTHR13793">
    <property type="entry name" value="PHD FINGER PROTEINS"/>
    <property type="match status" value="1"/>
</dbReference>
<dbReference type="InterPro" id="IPR000313">
    <property type="entry name" value="PWWP_dom"/>
</dbReference>
<evidence type="ECO:0000256" key="12">
    <source>
        <dbReference type="SAM" id="MobiDB-lite"/>
    </source>
</evidence>
<sequence>MPQLESSADVQYQHQLPTVSFREIRDDPSLLAPAGVHSDQLRHYGYNDFSDYTRPEHYIRYIEPIETELAVQVEYDMDEQDQAWLEAINAERRKDQSGAISYEVFEVIMDKLEKEWFNLIKRIPQPASHMPVEDSKCAVCDDGEGENSNAIVFCDGCNLAVHQDCYGVPYIPEGQWLCRKCTVSPENPVSCLVCPNEGGAFKQTTTGHWAHLLCSIWIPELMLGNAIYMEPIDGVEAIPKNRWKLICSLCREKMGACVQCDNRNCFTAFHVTCARQMGCLSPMKSAHNDGTLKAYCDKHLPDDMRKDTFDDEFGSDDSGTPLPKKQRAAAVIKAAVTTKTARAHAKSYRPGPPVVPHLIVQMLLDYVSKLQIRKRAGFVEKLCRYWSLKREARRGAPLLKRLHLEPWTASNAGRQQTEAEKALKLSFLRLLRNDLEKVRMLAELVRKREREKLRQAQVIKDMVDGFIFPGYEQLRLTLEKISAMDRNELFLNPVNRFEVPDYFQVIKEPMSWMQMDDKLEKNLYRTTEDFKRDVHLVLDNAILYNKPETQFNKVAKRIQANVQPLLDELSTLGSHSMMMPPGDGLDISSVPAEAIGDLEPSLLLLQSALHTSTVDTELDNLRSVFAFEMAKPRPPTPPPPPPPTPPKRPTNAELRERRAARAAAAAAVAKPPVVPRATRANIQANVAFAQEAGFAGSSDTEAHSRQTSGASRSRSGRSRLAPPTEQPSSALTSPGPESSTSARGKRSRMPTTTSAVTPSEAETSSTAPRPRPRLQTGVVAIETIPLISDKERRKRELELDLVTEDIGAADHFKRFNVGWVLPAGTKRKRAERPDLLGVPRGRSGTASTSPLVPAVTLPPSPEKAGPPQRSSPLSAISSDNLTPPGSEADATEAPIFNVTPAEDEGQAQAGPGPSTARNRKRKPKGYPATSGRKRRRTDKKDEQAELGEDVEMAEAAEEEEPGVAHVSEEDDLSPPPPDSRAGETTPKAATPSSAPLTPIEYTPVKRVTRGRGRTSGNVEAAAAERTERGDREAEQAVSNAPTPVASAVPQRISRTGRKSGVAIAVPAPALAEQEAASGQAESSAISSIASSPVKRNSRSSRKSAAALKEEKAVQVEQEDEIMHDDQGVEEAASDIASPAKSSPVKRGSRSNRKSKADTAGPSRPIEEEDDDDAMGEIRADSVAPTEATEPKDEEDDPFPEGTLVWAKVPGYPYFPAEIVDPEDEDLELSEAVFEGQPAEDAERHWLIRFFDPTNSFAWVSQAKMDMLGESDELDGAYLALKERGRGGIFGRSKYSGIHRFKTQLSKAFRDARAQMVESGEET</sequence>
<dbReference type="SUPFAM" id="SSF63748">
    <property type="entry name" value="Tudor/PWWP/MBT"/>
    <property type="match status" value="1"/>
</dbReference>
<comment type="subcellular location">
    <subcellularLocation>
        <location evidence="1">Nucleus</location>
    </subcellularLocation>
</comment>
<feature type="region of interest" description="Disordered" evidence="12">
    <location>
        <begin position="830"/>
        <end position="1059"/>
    </location>
</feature>
<evidence type="ECO:0008006" key="19">
    <source>
        <dbReference type="Google" id="ProtNLM"/>
    </source>
</evidence>
<evidence type="ECO:0000256" key="7">
    <source>
        <dbReference type="ARBA" id="ARBA00022990"/>
    </source>
</evidence>
<reference evidence="17" key="1">
    <citation type="journal article" date="2022" name="G3 (Bethesda)">
        <title>High quality genome of the basidiomycete yeast Dioszegia hungarica PDD-24b-2 isolated from cloud water.</title>
        <authorList>
            <person name="Jarrige D."/>
            <person name="Haridas S."/>
            <person name="Bleykasten-Grosshans C."/>
            <person name="Joly M."/>
            <person name="Nadalig T."/>
            <person name="Sancelme M."/>
            <person name="Vuilleumier S."/>
            <person name="Grigoriev I.V."/>
            <person name="Amato P."/>
            <person name="Bringel F."/>
        </authorList>
    </citation>
    <scope>NUCLEOTIDE SEQUENCE</scope>
    <source>
        <strain evidence="17">PDD-24b-2</strain>
    </source>
</reference>
<gene>
    <name evidence="17" type="ORF">MKK02DRAFT_45450</name>
</gene>
<dbReference type="GO" id="GO:0006325">
    <property type="term" value="P:chromatin organization"/>
    <property type="evidence" value="ECO:0007669"/>
    <property type="project" value="UniProtKB-ARBA"/>
</dbReference>
<keyword evidence="7" id="KW-0007">Acetylation</keyword>
<keyword evidence="3" id="KW-0479">Metal-binding</keyword>
<dbReference type="PROSITE" id="PS50016">
    <property type="entry name" value="ZF_PHD_2"/>
    <property type="match status" value="1"/>
</dbReference>
<evidence type="ECO:0000259" key="14">
    <source>
        <dbReference type="PROSITE" id="PS50016"/>
    </source>
</evidence>
<dbReference type="PROSITE" id="PS51805">
    <property type="entry name" value="EPHD"/>
    <property type="match status" value="1"/>
</dbReference>
<dbReference type="PROSITE" id="PS01359">
    <property type="entry name" value="ZF_PHD_1"/>
    <property type="match status" value="1"/>
</dbReference>
<organism evidence="17 18">
    <name type="scientific">Dioszegia hungarica</name>
    <dbReference type="NCBI Taxonomy" id="4972"/>
    <lineage>
        <taxon>Eukaryota</taxon>
        <taxon>Fungi</taxon>
        <taxon>Dikarya</taxon>
        <taxon>Basidiomycota</taxon>
        <taxon>Agaricomycotina</taxon>
        <taxon>Tremellomycetes</taxon>
        <taxon>Tremellales</taxon>
        <taxon>Bulleribasidiaceae</taxon>
        <taxon>Dioszegia</taxon>
    </lineage>
</organism>
<dbReference type="PROSITE" id="PS00633">
    <property type="entry name" value="BROMODOMAIN_1"/>
    <property type="match status" value="1"/>
</dbReference>
<evidence type="ECO:0000259" key="16">
    <source>
        <dbReference type="PROSITE" id="PS51805"/>
    </source>
</evidence>
<feature type="compositionally biased region" description="Basic and acidic residues" evidence="12">
    <location>
        <begin position="1022"/>
        <end position="1034"/>
    </location>
</feature>
<keyword evidence="2" id="KW-0597">Phosphoprotein</keyword>
<dbReference type="InterPro" id="IPR018359">
    <property type="entry name" value="Bromodomain_CS"/>
</dbReference>
<feature type="region of interest" description="Disordered" evidence="12">
    <location>
        <begin position="1071"/>
        <end position="1201"/>
    </location>
</feature>
<dbReference type="Pfam" id="PF00439">
    <property type="entry name" value="Bromodomain"/>
    <property type="match status" value="1"/>
</dbReference>
<dbReference type="InterPro" id="IPR011011">
    <property type="entry name" value="Znf_FYVE_PHD"/>
</dbReference>
<evidence type="ECO:0000313" key="18">
    <source>
        <dbReference type="Proteomes" id="UP001164286"/>
    </source>
</evidence>
<keyword evidence="6" id="KW-0862">Zinc</keyword>
<dbReference type="Pfam" id="PF13831">
    <property type="entry name" value="PHD_2"/>
    <property type="match status" value="1"/>
</dbReference>
<keyword evidence="4" id="KW-0677">Repeat</keyword>
<dbReference type="SMART" id="SM00297">
    <property type="entry name" value="BROMO"/>
    <property type="match status" value="1"/>
</dbReference>
<dbReference type="CDD" id="cd05839">
    <property type="entry name" value="PWWP_BRPF"/>
    <property type="match status" value="1"/>
</dbReference>
<evidence type="ECO:0000259" key="13">
    <source>
        <dbReference type="PROSITE" id="PS50014"/>
    </source>
</evidence>
<comment type="caution">
    <text evidence="17">The sequence shown here is derived from an EMBL/GenBank/DDBJ whole genome shotgun (WGS) entry which is preliminary data.</text>
</comment>
<keyword evidence="9" id="KW-0539">Nucleus</keyword>
<evidence type="ECO:0000256" key="6">
    <source>
        <dbReference type="ARBA" id="ARBA00022833"/>
    </source>
</evidence>
<dbReference type="InterPro" id="IPR050701">
    <property type="entry name" value="Histone_Mod_Regulator"/>
</dbReference>
<feature type="compositionally biased region" description="Polar residues" evidence="12">
    <location>
        <begin position="868"/>
        <end position="883"/>
    </location>
</feature>
<evidence type="ECO:0000256" key="8">
    <source>
        <dbReference type="ARBA" id="ARBA00023117"/>
    </source>
</evidence>
<dbReference type="PROSITE" id="PS50014">
    <property type="entry name" value="BROMODOMAIN_2"/>
    <property type="match status" value="1"/>
</dbReference>
<dbReference type="SUPFAM" id="SSF57903">
    <property type="entry name" value="FYVE/PHD zinc finger"/>
    <property type="match status" value="1"/>
</dbReference>
<dbReference type="Gene3D" id="2.30.30.140">
    <property type="match status" value="1"/>
</dbReference>
<feature type="region of interest" description="Disordered" evidence="12">
    <location>
        <begin position="695"/>
        <end position="777"/>
    </location>
</feature>
<feature type="domain" description="PHD-type" evidence="14">
    <location>
        <begin position="134"/>
        <end position="184"/>
    </location>
</feature>
<dbReference type="GO" id="GO:0005634">
    <property type="term" value="C:nucleus"/>
    <property type="evidence" value="ECO:0007669"/>
    <property type="project" value="UniProtKB-SubCell"/>
</dbReference>
<dbReference type="Pfam" id="PF13832">
    <property type="entry name" value="zf-HC5HC2H_2"/>
    <property type="match status" value="1"/>
</dbReference>
<feature type="compositionally biased region" description="Polar residues" evidence="12">
    <location>
        <begin position="749"/>
        <end position="767"/>
    </location>
</feature>
<dbReference type="InterPro" id="IPR019786">
    <property type="entry name" value="Zinc_finger_PHD-type_CS"/>
</dbReference>
<evidence type="ECO:0000256" key="2">
    <source>
        <dbReference type="ARBA" id="ARBA00022553"/>
    </source>
</evidence>
<dbReference type="Gene3D" id="3.30.40.10">
    <property type="entry name" value="Zinc/RING finger domain, C3HC4 (zinc finger)"/>
    <property type="match status" value="2"/>
</dbReference>
<dbReference type="GO" id="GO:0006357">
    <property type="term" value="P:regulation of transcription by RNA polymerase II"/>
    <property type="evidence" value="ECO:0007669"/>
    <property type="project" value="TreeGrafter"/>
</dbReference>
<evidence type="ECO:0000256" key="1">
    <source>
        <dbReference type="ARBA" id="ARBA00004123"/>
    </source>
</evidence>
<accession>A0AA38H9I9</accession>
<dbReference type="Proteomes" id="UP001164286">
    <property type="component" value="Unassembled WGS sequence"/>
</dbReference>
<name>A0AA38H9I9_9TREE</name>
<evidence type="ECO:0000256" key="10">
    <source>
        <dbReference type="PROSITE-ProRule" id="PRU00035"/>
    </source>
</evidence>
<dbReference type="InterPro" id="IPR034732">
    <property type="entry name" value="EPHD"/>
</dbReference>
<evidence type="ECO:0000256" key="11">
    <source>
        <dbReference type="PROSITE-ProRule" id="PRU00146"/>
    </source>
</evidence>
<proteinExistence type="predicted"/>
<dbReference type="PROSITE" id="PS50812">
    <property type="entry name" value="PWWP"/>
    <property type="match status" value="1"/>
</dbReference>
<dbReference type="GeneID" id="77732633"/>
<dbReference type="PANTHER" id="PTHR13793:SF107">
    <property type="entry name" value="BROMODOMAIN-CONTAINING PROTEIN HOMOLOG"/>
    <property type="match status" value="1"/>
</dbReference>
<keyword evidence="8 10" id="KW-0103">Bromodomain</keyword>
<dbReference type="Gene3D" id="1.20.920.10">
    <property type="entry name" value="Bromodomain-like"/>
    <property type="match status" value="1"/>
</dbReference>
<dbReference type="InterPro" id="IPR019542">
    <property type="entry name" value="Enhancer_polycomb-like_N"/>
</dbReference>
<dbReference type="FunFam" id="3.30.40.10:FF:000007">
    <property type="entry name" value="Bromodomain containing 1, isoform CRA_b"/>
    <property type="match status" value="1"/>
</dbReference>
<dbReference type="Pfam" id="PF00855">
    <property type="entry name" value="PWWP"/>
    <property type="match status" value="1"/>
</dbReference>
<evidence type="ECO:0000256" key="4">
    <source>
        <dbReference type="ARBA" id="ARBA00022737"/>
    </source>
</evidence>
<evidence type="ECO:0000313" key="17">
    <source>
        <dbReference type="EMBL" id="KAI9636745.1"/>
    </source>
</evidence>
<dbReference type="CDD" id="cd15492">
    <property type="entry name" value="PHD_BRPF_JADE_like"/>
    <property type="match status" value="1"/>
</dbReference>
<protein>
    <recommendedName>
        <fullName evidence="19">Peregrin</fullName>
    </recommendedName>
</protein>
<keyword evidence="5 11" id="KW-0863">Zinc-finger</keyword>
<dbReference type="InterPro" id="IPR019787">
    <property type="entry name" value="Znf_PHD-finger"/>
</dbReference>
<feature type="domain" description="Bromo" evidence="13">
    <location>
        <begin position="482"/>
        <end position="552"/>
    </location>
</feature>
<dbReference type="EMBL" id="JAKWFO010000005">
    <property type="protein sequence ID" value="KAI9636745.1"/>
    <property type="molecule type" value="Genomic_DNA"/>
</dbReference>
<feature type="compositionally biased region" description="Acidic residues" evidence="12">
    <location>
        <begin position="944"/>
        <end position="961"/>
    </location>
</feature>
<feature type="compositionally biased region" description="Low complexity" evidence="12">
    <location>
        <begin position="1071"/>
        <end position="1094"/>
    </location>
</feature>
<keyword evidence="18" id="KW-1185">Reference proteome</keyword>
<dbReference type="CDD" id="cd04369">
    <property type="entry name" value="Bromodomain"/>
    <property type="match status" value="1"/>
</dbReference>
<evidence type="ECO:0000256" key="3">
    <source>
        <dbReference type="ARBA" id="ARBA00022723"/>
    </source>
</evidence>
<feature type="region of interest" description="Disordered" evidence="12">
    <location>
        <begin position="629"/>
        <end position="672"/>
    </location>
</feature>
<dbReference type="InterPro" id="IPR013083">
    <property type="entry name" value="Znf_RING/FYVE/PHD"/>
</dbReference>
<dbReference type="InterPro" id="IPR001965">
    <property type="entry name" value="Znf_PHD"/>
</dbReference>
<dbReference type="Pfam" id="PF10513">
    <property type="entry name" value="EPL1"/>
    <property type="match status" value="1"/>
</dbReference>
<evidence type="ECO:0000256" key="5">
    <source>
        <dbReference type="ARBA" id="ARBA00022771"/>
    </source>
</evidence>
<dbReference type="InterPro" id="IPR001487">
    <property type="entry name" value="Bromodomain"/>
</dbReference>
<evidence type="ECO:0000259" key="15">
    <source>
        <dbReference type="PROSITE" id="PS50812"/>
    </source>
</evidence>
<dbReference type="InterPro" id="IPR036427">
    <property type="entry name" value="Bromodomain-like_sf"/>
</dbReference>
<dbReference type="SMART" id="SM00249">
    <property type="entry name" value="PHD"/>
    <property type="match status" value="2"/>
</dbReference>
<dbReference type="FunFam" id="3.30.40.10:FF:000008">
    <property type="entry name" value="Bromodomain containing 1, isoform CRA_a"/>
    <property type="match status" value="1"/>
</dbReference>
<feature type="compositionally biased region" description="Pro residues" evidence="12">
    <location>
        <begin position="632"/>
        <end position="648"/>
    </location>
</feature>
<feature type="domain" description="PWWP" evidence="15">
    <location>
        <begin position="1200"/>
        <end position="1270"/>
    </location>
</feature>
<evidence type="ECO:0000256" key="9">
    <source>
        <dbReference type="ARBA" id="ARBA00023242"/>
    </source>
</evidence>
<feature type="domain" description="PHD-type" evidence="16">
    <location>
        <begin position="188"/>
        <end position="300"/>
    </location>
</feature>